<evidence type="ECO:0000256" key="5">
    <source>
        <dbReference type="ARBA" id="ARBA00023136"/>
    </source>
</evidence>
<feature type="transmembrane region" description="Helical" evidence="6">
    <location>
        <begin position="177"/>
        <end position="197"/>
    </location>
</feature>
<feature type="transmembrane region" description="Helical" evidence="6">
    <location>
        <begin position="118"/>
        <end position="137"/>
    </location>
</feature>
<keyword evidence="2" id="KW-1003">Cell membrane</keyword>
<proteinExistence type="predicted"/>
<dbReference type="InterPro" id="IPR002797">
    <property type="entry name" value="Polysacc_synth"/>
</dbReference>
<keyword evidence="5 6" id="KW-0472">Membrane</keyword>
<feature type="transmembrane region" description="Helical" evidence="6">
    <location>
        <begin position="46"/>
        <end position="67"/>
    </location>
</feature>
<feature type="transmembrane region" description="Helical" evidence="6">
    <location>
        <begin position="79"/>
        <end position="102"/>
    </location>
</feature>
<evidence type="ECO:0008006" key="9">
    <source>
        <dbReference type="Google" id="ProtNLM"/>
    </source>
</evidence>
<sequence>MSVRSILKNITIYGAGGVLGRAIQLFLLPLYTRYLSPERYGSLELIYVLINIISILAGMMIASGYVREYYDCDEKEKDVLFYTAFWYTFLSSLIMFIIVLILPNDLKSWLSATDKENVIIYIAVFCAGIKNLSQLFYNRLMVIKKATTYTVINVISTLFILIITIFFVVVLEKGIKGIFYALLIGNLIEFIICLLYSGRLPIISMKYHLVKKMLYFSIPLVYVQFFYLIISLSDRYFISYFLTMKELGIYSLSYKLAAFIPIIAIYPLKGFSPDVYERAKQSDSYKILLSRF</sequence>
<organism evidence="7 8">
    <name type="scientific">Muiribacterium halophilum</name>
    <dbReference type="NCBI Taxonomy" id="2053465"/>
    <lineage>
        <taxon>Bacteria</taxon>
        <taxon>Candidatus Muiribacteriota</taxon>
        <taxon>Candidatus Muiribacteriia</taxon>
        <taxon>Candidatus Muiribacteriales</taxon>
        <taxon>Candidatus Muiribacteriaceae</taxon>
        <taxon>Candidatus Muiribacterium</taxon>
    </lineage>
</organism>
<reference evidence="7 8" key="1">
    <citation type="submission" date="2017-11" db="EMBL/GenBank/DDBJ databases">
        <title>Genome-resolved metagenomics identifies genetic mobility, metabolic interactions, and unexpected diversity in perchlorate-reducing communities.</title>
        <authorList>
            <person name="Barnum T.P."/>
            <person name="Figueroa I.A."/>
            <person name="Carlstrom C.I."/>
            <person name="Lucas L.N."/>
            <person name="Engelbrektson A.L."/>
            <person name="Coates J.D."/>
        </authorList>
    </citation>
    <scope>NUCLEOTIDE SEQUENCE [LARGE SCALE GENOMIC DNA]</scope>
    <source>
        <strain evidence="7">BM706</strain>
    </source>
</reference>
<dbReference type="Pfam" id="PF01943">
    <property type="entry name" value="Polysacc_synt"/>
    <property type="match status" value="1"/>
</dbReference>
<keyword evidence="3 6" id="KW-0812">Transmembrane</keyword>
<comment type="caution">
    <text evidence="7">The sequence shown here is derived from an EMBL/GenBank/DDBJ whole genome shotgun (WGS) entry which is preliminary data.</text>
</comment>
<evidence type="ECO:0000256" key="1">
    <source>
        <dbReference type="ARBA" id="ARBA00004651"/>
    </source>
</evidence>
<feature type="transmembrane region" description="Helical" evidence="6">
    <location>
        <begin position="149"/>
        <end position="171"/>
    </location>
</feature>
<evidence type="ECO:0000256" key="4">
    <source>
        <dbReference type="ARBA" id="ARBA00022989"/>
    </source>
</evidence>
<protein>
    <recommendedName>
        <fullName evidence="9">Polysaccharide biosynthesis protein C-terminal domain-containing protein</fullName>
    </recommendedName>
</protein>
<feature type="transmembrane region" description="Helical" evidence="6">
    <location>
        <begin position="209"/>
        <end position="229"/>
    </location>
</feature>
<evidence type="ECO:0000313" key="7">
    <source>
        <dbReference type="EMBL" id="PLX17291.1"/>
    </source>
</evidence>
<evidence type="ECO:0000256" key="2">
    <source>
        <dbReference type="ARBA" id="ARBA00022475"/>
    </source>
</evidence>
<dbReference type="GO" id="GO:0005886">
    <property type="term" value="C:plasma membrane"/>
    <property type="evidence" value="ECO:0007669"/>
    <property type="project" value="UniProtKB-SubCell"/>
</dbReference>
<name>A0A2N5ZF69_MUIH1</name>
<comment type="subcellular location">
    <subcellularLocation>
        <location evidence="1">Cell membrane</location>
        <topology evidence="1">Multi-pass membrane protein</topology>
    </subcellularLocation>
</comment>
<evidence type="ECO:0000313" key="8">
    <source>
        <dbReference type="Proteomes" id="UP000234857"/>
    </source>
</evidence>
<dbReference type="PANTHER" id="PTHR30250">
    <property type="entry name" value="PST FAMILY PREDICTED COLANIC ACID TRANSPORTER"/>
    <property type="match status" value="1"/>
</dbReference>
<gene>
    <name evidence="7" type="ORF">C0601_08040</name>
</gene>
<dbReference type="PANTHER" id="PTHR30250:SF11">
    <property type="entry name" value="O-ANTIGEN TRANSPORTER-RELATED"/>
    <property type="match status" value="1"/>
</dbReference>
<keyword evidence="4 6" id="KW-1133">Transmembrane helix</keyword>
<feature type="transmembrane region" description="Helical" evidence="6">
    <location>
        <begin position="249"/>
        <end position="268"/>
    </location>
</feature>
<dbReference type="EMBL" id="PKTG01000091">
    <property type="protein sequence ID" value="PLX17291.1"/>
    <property type="molecule type" value="Genomic_DNA"/>
</dbReference>
<dbReference type="InterPro" id="IPR050833">
    <property type="entry name" value="Poly_Biosynth_Transport"/>
</dbReference>
<dbReference type="Proteomes" id="UP000234857">
    <property type="component" value="Unassembled WGS sequence"/>
</dbReference>
<evidence type="ECO:0000256" key="6">
    <source>
        <dbReference type="SAM" id="Phobius"/>
    </source>
</evidence>
<dbReference type="AlphaFoldDB" id="A0A2N5ZF69"/>
<feature type="transmembrane region" description="Helical" evidence="6">
    <location>
        <begin position="12"/>
        <end position="34"/>
    </location>
</feature>
<evidence type="ECO:0000256" key="3">
    <source>
        <dbReference type="ARBA" id="ARBA00022692"/>
    </source>
</evidence>
<accession>A0A2N5ZF69</accession>